<dbReference type="OMA" id="TDVARCM"/>
<organism evidence="4 5">
    <name type="scientific">Syncephalastrum racemosum</name>
    <name type="common">Filamentous fungus</name>
    <dbReference type="NCBI Taxonomy" id="13706"/>
    <lineage>
        <taxon>Eukaryota</taxon>
        <taxon>Fungi</taxon>
        <taxon>Fungi incertae sedis</taxon>
        <taxon>Mucoromycota</taxon>
        <taxon>Mucoromycotina</taxon>
        <taxon>Mucoromycetes</taxon>
        <taxon>Mucorales</taxon>
        <taxon>Syncephalastraceae</taxon>
        <taxon>Syncephalastrum</taxon>
    </lineage>
</organism>
<dbReference type="STRING" id="13706.A0A1X2HAS2"/>
<proteinExistence type="inferred from homology"/>
<dbReference type="PRINTS" id="PR00081">
    <property type="entry name" value="GDHRDH"/>
</dbReference>
<dbReference type="InParanoid" id="A0A1X2HAS2"/>
<dbReference type="Proteomes" id="UP000242180">
    <property type="component" value="Unassembled WGS sequence"/>
</dbReference>
<sequence length="294" mass="31595">MSSTSSLQNKVAVITGGSRGIGQAVGDALIRQGARVVIGDILDAEGQKVAEAWNMNAGKKVAAYAHCDVTKYKDLRALFALAEHAFGGVDIAILNAGIGDGANAILTPMDDEEDMKIYQINVGGVVKGTKVALLHMAKRGGGAIVNTASIASFFTMNGLNAYNATKHAVMGWTRSLDHLQEVCNVRVNAVCPFWVDTDMIHGELLSGEVAEYMSKTPKTTMPIVVDAFMQCITDNNINGETLMCLPSGIEAQARIEPHPSMFDDQTMALLPRMMVTQQERLKKELAEARARANI</sequence>
<gene>
    <name evidence="4" type="ORF">BCR43DRAFT_515863</name>
</gene>
<comment type="similarity">
    <text evidence="1 3">Belongs to the short-chain dehydrogenases/reductases (SDR) family.</text>
</comment>
<dbReference type="OrthoDB" id="5840532at2759"/>
<evidence type="ECO:0000313" key="5">
    <source>
        <dbReference type="Proteomes" id="UP000242180"/>
    </source>
</evidence>
<dbReference type="PANTHER" id="PTHR44229:SF4">
    <property type="entry name" value="15-HYDROXYPROSTAGLANDIN DEHYDROGENASE [NAD(+)]"/>
    <property type="match status" value="1"/>
</dbReference>
<dbReference type="GO" id="GO:0005737">
    <property type="term" value="C:cytoplasm"/>
    <property type="evidence" value="ECO:0007669"/>
    <property type="project" value="TreeGrafter"/>
</dbReference>
<dbReference type="Gene3D" id="3.40.50.720">
    <property type="entry name" value="NAD(P)-binding Rossmann-like Domain"/>
    <property type="match status" value="1"/>
</dbReference>
<reference evidence="4 5" key="1">
    <citation type="submission" date="2016-07" db="EMBL/GenBank/DDBJ databases">
        <title>Pervasive Adenine N6-methylation of Active Genes in Fungi.</title>
        <authorList>
            <consortium name="DOE Joint Genome Institute"/>
            <person name="Mondo S.J."/>
            <person name="Dannebaum R.O."/>
            <person name="Kuo R.C."/>
            <person name="Labutti K."/>
            <person name="Haridas S."/>
            <person name="Kuo A."/>
            <person name="Salamov A."/>
            <person name="Ahrendt S.R."/>
            <person name="Lipzen A."/>
            <person name="Sullivan W."/>
            <person name="Andreopoulos W.B."/>
            <person name="Clum A."/>
            <person name="Lindquist E."/>
            <person name="Daum C."/>
            <person name="Ramamoorthy G.K."/>
            <person name="Gryganskyi A."/>
            <person name="Culley D."/>
            <person name="Magnuson J.K."/>
            <person name="James T.Y."/>
            <person name="O'Malley M.A."/>
            <person name="Stajich J.E."/>
            <person name="Spatafora J.W."/>
            <person name="Visel A."/>
            <person name="Grigoriev I.V."/>
        </authorList>
    </citation>
    <scope>NUCLEOTIDE SEQUENCE [LARGE SCALE GENOMIC DNA]</scope>
    <source>
        <strain evidence="4 5">NRRL 2496</strain>
    </source>
</reference>
<evidence type="ECO:0000313" key="4">
    <source>
        <dbReference type="EMBL" id="ORY95777.1"/>
    </source>
</evidence>
<dbReference type="PRINTS" id="PR00080">
    <property type="entry name" value="SDRFAMILY"/>
</dbReference>
<evidence type="ECO:0000256" key="2">
    <source>
        <dbReference type="ARBA" id="ARBA00023002"/>
    </source>
</evidence>
<dbReference type="AlphaFoldDB" id="A0A1X2HAS2"/>
<evidence type="ECO:0008006" key="6">
    <source>
        <dbReference type="Google" id="ProtNLM"/>
    </source>
</evidence>
<protein>
    <recommendedName>
        <fullName evidence="6">15-hydroxyprostaglandin dehydrogenase</fullName>
    </recommendedName>
</protein>
<evidence type="ECO:0000256" key="3">
    <source>
        <dbReference type="RuleBase" id="RU000363"/>
    </source>
</evidence>
<name>A0A1X2HAS2_SYNRA</name>
<dbReference type="SUPFAM" id="SSF51735">
    <property type="entry name" value="NAD(P)-binding Rossmann-fold domains"/>
    <property type="match status" value="1"/>
</dbReference>
<dbReference type="InterPro" id="IPR002347">
    <property type="entry name" value="SDR_fam"/>
</dbReference>
<dbReference type="GO" id="GO:0016616">
    <property type="term" value="F:oxidoreductase activity, acting on the CH-OH group of donors, NAD or NADP as acceptor"/>
    <property type="evidence" value="ECO:0007669"/>
    <property type="project" value="TreeGrafter"/>
</dbReference>
<dbReference type="EMBL" id="MCGN01000006">
    <property type="protein sequence ID" value="ORY95777.1"/>
    <property type="molecule type" value="Genomic_DNA"/>
</dbReference>
<keyword evidence="2" id="KW-0560">Oxidoreductase</keyword>
<dbReference type="Pfam" id="PF00106">
    <property type="entry name" value="adh_short"/>
    <property type="match status" value="1"/>
</dbReference>
<dbReference type="InterPro" id="IPR036291">
    <property type="entry name" value="NAD(P)-bd_dom_sf"/>
</dbReference>
<comment type="caution">
    <text evidence="4">The sequence shown here is derived from an EMBL/GenBank/DDBJ whole genome shotgun (WGS) entry which is preliminary data.</text>
</comment>
<evidence type="ECO:0000256" key="1">
    <source>
        <dbReference type="ARBA" id="ARBA00006484"/>
    </source>
</evidence>
<dbReference type="PANTHER" id="PTHR44229">
    <property type="entry name" value="15-HYDROXYPROSTAGLANDIN DEHYDROGENASE [NAD(+)]"/>
    <property type="match status" value="1"/>
</dbReference>
<keyword evidence="5" id="KW-1185">Reference proteome</keyword>
<accession>A0A1X2HAS2</accession>